<dbReference type="PANTHER" id="PTHR48267:SF1">
    <property type="entry name" value="BILIRUBIN OXIDASE"/>
    <property type="match status" value="1"/>
</dbReference>
<dbReference type="PATRIC" id="fig|1210908.3.peg.2594"/>
<dbReference type="InterPro" id="IPR006311">
    <property type="entry name" value="TAT_signal"/>
</dbReference>
<evidence type="ECO:0000313" key="5">
    <source>
        <dbReference type="Proteomes" id="UP000007813"/>
    </source>
</evidence>
<dbReference type="GO" id="GO:0016491">
    <property type="term" value="F:oxidoreductase activity"/>
    <property type="evidence" value="ECO:0007669"/>
    <property type="project" value="InterPro"/>
</dbReference>
<dbReference type="AlphaFoldDB" id="J3A1T8"/>
<dbReference type="Pfam" id="PF07732">
    <property type="entry name" value="Cu-oxidase_3"/>
    <property type="match status" value="1"/>
</dbReference>
<proteinExistence type="predicted"/>
<evidence type="ECO:0000259" key="2">
    <source>
        <dbReference type="Pfam" id="PF07731"/>
    </source>
</evidence>
<accession>J3A1T8</accession>
<dbReference type="PANTHER" id="PTHR48267">
    <property type="entry name" value="CUPREDOXIN SUPERFAMILY PROTEIN"/>
    <property type="match status" value="1"/>
</dbReference>
<evidence type="ECO:0000256" key="1">
    <source>
        <dbReference type="SAM" id="MobiDB-lite"/>
    </source>
</evidence>
<name>J3A1T8_9EURY</name>
<dbReference type="SUPFAM" id="SSF49503">
    <property type="entry name" value="Cupredoxins"/>
    <property type="match status" value="2"/>
</dbReference>
<dbReference type="InterPro" id="IPR011706">
    <property type="entry name" value="Cu-oxidase_C"/>
</dbReference>
<feature type="region of interest" description="Disordered" evidence="1">
    <location>
        <begin position="163"/>
        <end position="202"/>
    </location>
</feature>
<evidence type="ECO:0000259" key="3">
    <source>
        <dbReference type="Pfam" id="PF07732"/>
    </source>
</evidence>
<organism evidence="4 5">
    <name type="scientific">Halogranum salarium B-1</name>
    <dbReference type="NCBI Taxonomy" id="1210908"/>
    <lineage>
        <taxon>Archaea</taxon>
        <taxon>Methanobacteriati</taxon>
        <taxon>Methanobacteriota</taxon>
        <taxon>Stenosarchaea group</taxon>
        <taxon>Halobacteria</taxon>
        <taxon>Halobacteriales</taxon>
        <taxon>Haloferacaceae</taxon>
    </lineage>
</organism>
<dbReference type="Proteomes" id="UP000007813">
    <property type="component" value="Unassembled WGS sequence"/>
</dbReference>
<dbReference type="OrthoDB" id="12293at2157"/>
<comment type="caution">
    <text evidence="4">The sequence shown here is derived from an EMBL/GenBank/DDBJ whole genome shotgun (WGS) entry which is preliminary data.</text>
</comment>
<protein>
    <recommendedName>
        <fullName evidence="6">Bilirubin oxidase</fullName>
    </recommendedName>
</protein>
<dbReference type="InterPro" id="IPR045087">
    <property type="entry name" value="Cu-oxidase_fam"/>
</dbReference>
<sequence length="633" mass="69921">MNPSEHPRKPDGQHNTARLNRRAVLKAGAAAGLISTVPWNVQRVQATLPPEQVKLEDPKSNMTPFVNPLPNPLAEAFRMKPGPSGNTYDVSLVNTTHVFHENDGDPWETVETDVFAYRDNNDDSAFGSGTFPGKTFVVESGKSSRVKYTNELFDGQFLPIDTTVHGASGEDKSNPRTVTHQHGGKTQPPSDGNPEDTRTPGKPQVMQYSDINPASTLWYHDHALGITRLNVYAGLAGFYIVRDEDEADLNLPSGDYEIPIVLQDRCFDTEGNLFYPYEGEDVDGNPIGTPENPRVPLEFFGNVSVVNGKVWPRLEVEPRKYRLRFLNGSNSRFYNLEIQHYNGGSGNSPTVHQIGTDGGFLFDGPETLTDRLLLAPGERADVVVDFSGINTGTEFLLHNNAGSPFKGGNFGGDDALPDIMLFEVVDSSGPDNSEVPSTLPASFPGLEELSEEDAVNVRRLTLLEGVETIPTTDGAGTVDRLQPRLGVLPNLEGQDTLDVAELEGDLWDDPVTEDPKVNQAEVWELYNFTEDTHPIHLHIVQFKILGKYELVENGGEFALDEFGVPEREETNLMDTNERGPKDTVRANPGEVTRILVPFDTFPGETVWHCHILEHEDNEMMRPMKVGGKPNKNK</sequence>
<dbReference type="eggNOG" id="arCOG03914">
    <property type="taxonomic scope" value="Archaea"/>
</dbReference>
<gene>
    <name evidence="4" type="ORF">HSB1_27090</name>
</gene>
<dbReference type="InterPro" id="IPR008972">
    <property type="entry name" value="Cupredoxin"/>
</dbReference>
<feature type="domain" description="Plastocyanin-like" evidence="2">
    <location>
        <begin position="501"/>
        <end position="625"/>
    </location>
</feature>
<dbReference type="Gene3D" id="2.60.40.420">
    <property type="entry name" value="Cupredoxins - blue copper proteins"/>
    <property type="match status" value="3"/>
</dbReference>
<dbReference type="GO" id="GO:0005507">
    <property type="term" value="F:copper ion binding"/>
    <property type="evidence" value="ECO:0007669"/>
    <property type="project" value="InterPro"/>
</dbReference>
<dbReference type="RefSeq" id="WP_009375328.1">
    <property type="nucleotide sequence ID" value="NZ_ALJD01000006.1"/>
</dbReference>
<dbReference type="CDD" id="cd13868">
    <property type="entry name" value="CuRO_2_CotA_like"/>
    <property type="match status" value="1"/>
</dbReference>
<dbReference type="Pfam" id="PF07731">
    <property type="entry name" value="Cu-oxidase_2"/>
    <property type="match status" value="1"/>
</dbReference>
<reference evidence="4 5" key="1">
    <citation type="journal article" date="2012" name="J. Bacteriol.">
        <title>Draft Genome Sequence of the Extremely Halophilic Archaeon Halogranum salarium B-1T.</title>
        <authorList>
            <person name="Kim K.K."/>
            <person name="Lee K.C."/>
            <person name="Lee J.S."/>
        </authorList>
    </citation>
    <scope>NUCLEOTIDE SEQUENCE [LARGE SCALE GENOMIC DNA]</scope>
    <source>
        <strain evidence="4 5">B-1</strain>
    </source>
</reference>
<dbReference type="InterPro" id="IPR011707">
    <property type="entry name" value="Cu-oxidase-like_N"/>
</dbReference>
<dbReference type="PROSITE" id="PS51318">
    <property type="entry name" value="TAT"/>
    <property type="match status" value="1"/>
</dbReference>
<dbReference type="EMBL" id="ALJD01000006">
    <property type="protein sequence ID" value="EJN59288.1"/>
    <property type="molecule type" value="Genomic_DNA"/>
</dbReference>
<evidence type="ECO:0008006" key="6">
    <source>
        <dbReference type="Google" id="ProtNLM"/>
    </source>
</evidence>
<evidence type="ECO:0000313" key="4">
    <source>
        <dbReference type="EMBL" id="EJN59288.1"/>
    </source>
</evidence>
<feature type="domain" description="Plastocyanin-like" evidence="3">
    <location>
        <begin position="128"/>
        <end position="245"/>
    </location>
</feature>